<sequence>MTDEERAEFQQKVRPVRLCLTKIRKFASKVVNSSTILLPAYKKRVAELKMPDRVIPHDVATRWNSTYDMLTAALEYRKVVDAMCADRELGLRKYELGAPVHQRTDTVDCLHVCSPAAPLVVAPQIFKDATYFFSRGTPNLATVIPAMDLIDQRLATKHLQSAKYDFSIRTAMGLAKKTLNKYYELTDASEAYRITMSTFINLLHPSYKKAYFEKAGWLAEWTDVAEGLSGLASCTQYCMEARIHVRICYDWVAGLEFLFAPHANLVYSLLSDHHHQWLQPSSASRLRTGRNKRGRPLAFILDYRRIVADARTSSWSSPGAMLRAGACPKIHAMYGEGCELDESWQLVRSSISRFASYRSNPG</sequence>
<gene>
    <name evidence="1" type="ORF">NUW54_g10786</name>
</gene>
<evidence type="ECO:0000313" key="1">
    <source>
        <dbReference type="EMBL" id="KAJ2982172.1"/>
    </source>
</evidence>
<comment type="caution">
    <text evidence="1">The sequence shown here is derived from an EMBL/GenBank/DDBJ whole genome shotgun (WGS) entry which is preliminary data.</text>
</comment>
<accession>A0ACC1NTD8</accession>
<dbReference type="Proteomes" id="UP001144978">
    <property type="component" value="Unassembled WGS sequence"/>
</dbReference>
<reference evidence="1" key="1">
    <citation type="submission" date="2022-08" db="EMBL/GenBank/DDBJ databases">
        <title>Genome Sequence of Pycnoporus sanguineus.</title>
        <authorList>
            <person name="Buettner E."/>
        </authorList>
    </citation>
    <scope>NUCLEOTIDE SEQUENCE</scope>
    <source>
        <strain evidence="1">CG-C14</strain>
    </source>
</reference>
<proteinExistence type="predicted"/>
<evidence type="ECO:0000313" key="2">
    <source>
        <dbReference type="Proteomes" id="UP001144978"/>
    </source>
</evidence>
<protein>
    <submittedName>
        <fullName evidence="1">Uncharacterized protein</fullName>
    </submittedName>
</protein>
<keyword evidence="2" id="KW-1185">Reference proteome</keyword>
<organism evidence="1 2">
    <name type="scientific">Trametes sanguinea</name>
    <dbReference type="NCBI Taxonomy" id="158606"/>
    <lineage>
        <taxon>Eukaryota</taxon>
        <taxon>Fungi</taxon>
        <taxon>Dikarya</taxon>
        <taxon>Basidiomycota</taxon>
        <taxon>Agaricomycotina</taxon>
        <taxon>Agaricomycetes</taxon>
        <taxon>Polyporales</taxon>
        <taxon>Polyporaceae</taxon>
        <taxon>Trametes</taxon>
    </lineage>
</organism>
<name>A0ACC1NTD8_9APHY</name>
<dbReference type="EMBL" id="JANSHE010003992">
    <property type="protein sequence ID" value="KAJ2982172.1"/>
    <property type="molecule type" value="Genomic_DNA"/>
</dbReference>